<evidence type="ECO:0000256" key="6">
    <source>
        <dbReference type="ARBA" id="ARBA00022777"/>
    </source>
</evidence>
<evidence type="ECO:0000313" key="14">
    <source>
        <dbReference type="EMBL" id="SMQ65059.1"/>
    </source>
</evidence>
<keyword evidence="7 10" id="KW-0067">ATP-binding</keyword>
<keyword evidence="4 10" id="KW-0808">Transferase</keyword>
<feature type="domain" description="Aminoglycoside phosphotransferase" evidence="13">
    <location>
        <begin position="19"/>
        <end position="246"/>
    </location>
</feature>
<evidence type="ECO:0000313" key="15">
    <source>
        <dbReference type="Proteomes" id="UP000194474"/>
    </source>
</evidence>
<evidence type="ECO:0000259" key="13">
    <source>
        <dbReference type="Pfam" id="PF01636"/>
    </source>
</evidence>
<organism evidence="14 15">
    <name type="scientific">Devosia lucknowensis</name>
    <dbReference type="NCBI Taxonomy" id="1096929"/>
    <lineage>
        <taxon>Bacteria</taxon>
        <taxon>Pseudomonadati</taxon>
        <taxon>Pseudomonadota</taxon>
        <taxon>Alphaproteobacteria</taxon>
        <taxon>Hyphomicrobiales</taxon>
        <taxon>Devosiaceae</taxon>
        <taxon>Devosia</taxon>
    </lineage>
</organism>
<dbReference type="SUPFAM" id="SSF56112">
    <property type="entry name" value="Protein kinase-like (PK-like)"/>
    <property type="match status" value="1"/>
</dbReference>
<dbReference type="InterPro" id="IPR011009">
    <property type="entry name" value="Kinase-like_dom_sf"/>
</dbReference>
<evidence type="ECO:0000256" key="10">
    <source>
        <dbReference type="PIRNR" id="PIRNR000706"/>
    </source>
</evidence>
<dbReference type="InterPro" id="IPR051678">
    <property type="entry name" value="AGP_Transferase"/>
</dbReference>
<dbReference type="NCBIfam" id="NF033068">
    <property type="entry name" value="APH_3p"/>
    <property type="match status" value="1"/>
</dbReference>
<sequence>MIRPETLPESLSPLRDLEWTPITVGQSASDVWRIALSDGNSVFLKSEAIGPLAELPGEIERLNWLTRMGFKAPRVIDAEQSVDRVWLLMSAVPGEDLTHYTSQPENFIRVFSQGLKRIHALDTTTCLFDHAIEARLAEAETRVAAGLVDESDFDADRVGWTAGQVLDWLKGNRPTQGQLIVTHGDASTPNVLALDGRFSGMVDCGRMGLADMWQDLALACRSIEYNIGREHIAPFLAAYGTDWDEEKYRYYCALDEMF</sequence>
<evidence type="ECO:0000256" key="5">
    <source>
        <dbReference type="ARBA" id="ARBA00022741"/>
    </source>
</evidence>
<dbReference type="EC" id="2.7.1.95" evidence="2"/>
<comment type="catalytic activity">
    <reaction evidence="9">
        <text>kanamycin A + ATP = kanamycin 3'-phosphate + ADP + H(+)</text>
        <dbReference type="Rhea" id="RHEA:24256"/>
        <dbReference type="ChEBI" id="CHEBI:15378"/>
        <dbReference type="ChEBI" id="CHEBI:30616"/>
        <dbReference type="ChEBI" id="CHEBI:57909"/>
        <dbReference type="ChEBI" id="CHEBI:58214"/>
        <dbReference type="ChEBI" id="CHEBI:456216"/>
        <dbReference type="EC" id="2.7.1.95"/>
    </reaction>
</comment>
<dbReference type="GO" id="GO:0008910">
    <property type="term" value="F:kanamycin kinase activity"/>
    <property type="evidence" value="ECO:0007669"/>
    <property type="project" value="UniProtKB-EC"/>
</dbReference>
<feature type="active site" description="Proton acceptor" evidence="11">
    <location>
        <position position="185"/>
    </location>
</feature>
<evidence type="ECO:0000256" key="9">
    <source>
        <dbReference type="ARBA" id="ARBA00048925"/>
    </source>
</evidence>
<keyword evidence="12" id="KW-0479">Metal-binding</keyword>
<dbReference type="EMBL" id="FXWK01000001">
    <property type="protein sequence ID" value="SMQ65059.1"/>
    <property type="molecule type" value="Genomic_DNA"/>
</dbReference>
<dbReference type="AlphaFoldDB" id="A0A1Y6ES22"/>
<dbReference type="CDD" id="cd05150">
    <property type="entry name" value="APH"/>
    <property type="match status" value="1"/>
</dbReference>
<dbReference type="Proteomes" id="UP000194474">
    <property type="component" value="Unassembled WGS sequence"/>
</dbReference>
<keyword evidence="6 10" id="KW-0418">Kinase</keyword>
<name>A0A1Y6ES22_9HYPH</name>
<dbReference type="PANTHER" id="PTHR21310">
    <property type="entry name" value="AMINOGLYCOSIDE PHOSPHOTRANSFERASE-RELATED-RELATED"/>
    <property type="match status" value="1"/>
</dbReference>
<dbReference type="InterPro" id="IPR002575">
    <property type="entry name" value="Aminoglycoside_PTrfase"/>
</dbReference>
<evidence type="ECO:0000256" key="3">
    <source>
        <dbReference type="ARBA" id="ARBA00017903"/>
    </source>
</evidence>
<evidence type="ECO:0000256" key="11">
    <source>
        <dbReference type="PIRSR" id="PIRSR000706-1"/>
    </source>
</evidence>
<dbReference type="GO" id="GO:0046872">
    <property type="term" value="F:metal ion binding"/>
    <property type="evidence" value="ECO:0007669"/>
    <property type="project" value="UniProtKB-KW"/>
</dbReference>
<dbReference type="GO" id="GO:0005524">
    <property type="term" value="F:ATP binding"/>
    <property type="evidence" value="ECO:0007669"/>
    <property type="project" value="UniProtKB-KW"/>
</dbReference>
<keyword evidence="15" id="KW-1185">Reference proteome</keyword>
<evidence type="ECO:0000256" key="12">
    <source>
        <dbReference type="PIRSR" id="PIRSR000706-2"/>
    </source>
</evidence>
<dbReference type="GO" id="GO:0046677">
    <property type="term" value="P:response to antibiotic"/>
    <property type="evidence" value="ECO:0007669"/>
    <property type="project" value="UniProtKB-KW"/>
</dbReference>
<dbReference type="PANTHER" id="PTHR21310:SF41">
    <property type="entry name" value="3'-PHOSPHOTRANSFERASE, PUTATIVE-RELATED"/>
    <property type="match status" value="1"/>
</dbReference>
<reference evidence="15" key="1">
    <citation type="submission" date="2017-04" db="EMBL/GenBank/DDBJ databases">
        <authorList>
            <person name="Varghese N."/>
            <person name="Submissions S."/>
        </authorList>
    </citation>
    <scope>NUCLEOTIDE SEQUENCE [LARGE SCALE GENOMIC DNA]</scope>
</reference>
<protein>
    <recommendedName>
        <fullName evidence="3">Aminoglycoside 3'-phosphotransferase</fullName>
        <ecNumber evidence="2">2.7.1.95</ecNumber>
    </recommendedName>
</protein>
<feature type="binding site" evidence="12">
    <location>
        <position position="190"/>
    </location>
    <ligand>
        <name>Mg(2+)</name>
        <dbReference type="ChEBI" id="CHEBI:18420"/>
    </ligand>
</feature>
<accession>A0A1Y6ES22</accession>
<feature type="binding site" evidence="12">
    <location>
        <position position="203"/>
    </location>
    <ligand>
        <name>Mg(2+)</name>
        <dbReference type="ChEBI" id="CHEBI:18420"/>
    </ligand>
</feature>
<dbReference type="Gene3D" id="3.90.1200.10">
    <property type="match status" value="1"/>
</dbReference>
<dbReference type="RefSeq" id="WP_170926365.1">
    <property type="nucleotide sequence ID" value="NZ_FXWK01000001.1"/>
</dbReference>
<proteinExistence type="inferred from homology"/>
<keyword evidence="12" id="KW-0460">Magnesium</keyword>
<keyword evidence="8 10" id="KW-0046">Antibiotic resistance</keyword>
<dbReference type="InterPro" id="IPR024165">
    <property type="entry name" value="Kan/Strep_kinase"/>
</dbReference>
<dbReference type="Pfam" id="PF01636">
    <property type="entry name" value="APH"/>
    <property type="match status" value="1"/>
</dbReference>
<evidence type="ECO:0000256" key="7">
    <source>
        <dbReference type="ARBA" id="ARBA00022840"/>
    </source>
</evidence>
<dbReference type="Gene3D" id="3.30.200.20">
    <property type="entry name" value="Phosphorylase Kinase, domain 1"/>
    <property type="match status" value="1"/>
</dbReference>
<dbReference type="PIRSF" id="PIRSF000706">
    <property type="entry name" value="Kanamycin_kin"/>
    <property type="match status" value="1"/>
</dbReference>
<evidence type="ECO:0000256" key="1">
    <source>
        <dbReference type="ARBA" id="ARBA00006219"/>
    </source>
</evidence>
<comment type="similarity">
    <text evidence="1 10">Belongs to the aminoglycoside phosphotransferase family.</text>
</comment>
<evidence type="ECO:0000256" key="2">
    <source>
        <dbReference type="ARBA" id="ARBA00012193"/>
    </source>
</evidence>
<evidence type="ECO:0000256" key="4">
    <source>
        <dbReference type="ARBA" id="ARBA00022679"/>
    </source>
</evidence>
<gene>
    <name evidence="14" type="ORF">SAMN06295905_1129</name>
</gene>
<evidence type="ECO:0000256" key="8">
    <source>
        <dbReference type="ARBA" id="ARBA00023251"/>
    </source>
</evidence>
<keyword evidence="5 10" id="KW-0547">Nucleotide-binding</keyword>